<accession>A0ABN9QBM6</accession>
<protein>
    <submittedName>
        <fullName evidence="1">Uncharacterized protein</fullName>
    </submittedName>
</protein>
<keyword evidence="2" id="KW-1185">Reference proteome</keyword>
<evidence type="ECO:0000313" key="1">
    <source>
        <dbReference type="EMBL" id="CAK0803302.1"/>
    </source>
</evidence>
<reference evidence="1" key="1">
    <citation type="submission" date="2023-10" db="EMBL/GenBank/DDBJ databases">
        <authorList>
            <person name="Chen Y."/>
            <person name="Shah S."/>
            <person name="Dougan E. K."/>
            <person name="Thang M."/>
            <person name="Chan C."/>
        </authorList>
    </citation>
    <scope>NUCLEOTIDE SEQUENCE [LARGE SCALE GENOMIC DNA]</scope>
</reference>
<dbReference type="Proteomes" id="UP001189429">
    <property type="component" value="Unassembled WGS sequence"/>
</dbReference>
<proteinExistence type="predicted"/>
<gene>
    <name evidence="1" type="ORF">PCOR1329_LOCUS10533</name>
</gene>
<sequence>MAYAISLDALYLCARRTSGLLQIFGECMPHVIQDCAFQVARGAPGCKRRQRQTQAQQEQQEKIEEERGLAAPGLSVELMGQRGGGGHGGAQWWPARRWGQPWEPAAASQALCSGVDNEGRPYDFSQVVVNFINVGINFGKKFAKDTPEWKCSGKTPFHWEGVRRCVGHLADELGYRVIGVISRRNWRGLDDLESPRTVEGVPADIRPKCEFIEDRDAPRQRRLAEECG</sequence>
<name>A0ABN9QBM6_9DINO</name>
<dbReference type="EMBL" id="CAUYUJ010002991">
    <property type="protein sequence ID" value="CAK0803302.1"/>
    <property type="molecule type" value="Genomic_DNA"/>
</dbReference>
<organism evidence="1 2">
    <name type="scientific">Prorocentrum cordatum</name>
    <dbReference type="NCBI Taxonomy" id="2364126"/>
    <lineage>
        <taxon>Eukaryota</taxon>
        <taxon>Sar</taxon>
        <taxon>Alveolata</taxon>
        <taxon>Dinophyceae</taxon>
        <taxon>Prorocentrales</taxon>
        <taxon>Prorocentraceae</taxon>
        <taxon>Prorocentrum</taxon>
    </lineage>
</organism>
<comment type="caution">
    <text evidence="1">The sequence shown here is derived from an EMBL/GenBank/DDBJ whole genome shotgun (WGS) entry which is preliminary data.</text>
</comment>
<evidence type="ECO:0000313" key="2">
    <source>
        <dbReference type="Proteomes" id="UP001189429"/>
    </source>
</evidence>